<organism evidence="5">
    <name type="scientific">Ostreococcus tauri</name>
    <name type="common">Marine green alga</name>
    <dbReference type="NCBI Taxonomy" id="70448"/>
    <lineage>
        <taxon>Eukaryota</taxon>
        <taxon>Viridiplantae</taxon>
        <taxon>Chlorophyta</taxon>
        <taxon>Mamiellophyceae</taxon>
        <taxon>Mamiellales</taxon>
        <taxon>Bathycoccaceae</taxon>
        <taxon>Ostreococcus</taxon>
    </lineage>
</organism>
<sequence length="370" mass="42537">MKTMFGTVVDTRVCGMKDDPRPTERPGYLHSCLEYAKRCLYDADSAANSTRGQEDTDGTKKLVERVLEKLQVQHGQISAEEDIASMLRHLHYPFDISRSGGLSHESSMSEPVLLALRWLVHLCEYGTEVTGQFFLHGLDNKCAHEFGDVFTEIHERSHGHKHARSELEHAKLRQAKLKFVQRADQVTKQLGETSERYDNLRQILDSKRLSEPLNRFRVDTQANMASNNLFVIKSMSDSARRNIQKQHHTLEQLLAEHARWSAKLQMPRDHVLQIYAHAAVQSDLRQTKPHALPYFIKGDTQTNMSARAHARTAEVQEETQLSCEKLQRELCETEELYKASREAVESNLHELKSELKELDKKVLFRAKGKR</sequence>
<comment type="subcellular location">
    <subcellularLocation>
        <location evidence="1">Chromosome</location>
        <location evidence="1">Centromere</location>
    </subcellularLocation>
</comment>
<accession>A0A1Y5I4S8</accession>
<dbReference type="AlphaFoldDB" id="A0A1Y5I4S8"/>
<dbReference type="EMBL" id="KZ155839">
    <property type="protein sequence ID" value="OUS42105.1"/>
    <property type="molecule type" value="Genomic_DNA"/>
</dbReference>
<dbReference type="Gene3D" id="1.10.418.30">
    <property type="entry name" value="Ncd80 complex, Ncd80 subunit"/>
    <property type="match status" value="1"/>
</dbReference>
<keyword evidence="3" id="KW-0175">Coiled coil</keyword>
<evidence type="ECO:0000256" key="4">
    <source>
        <dbReference type="ARBA" id="ARBA00023328"/>
    </source>
</evidence>
<reference evidence="5" key="1">
    <citation type="submission" date="2017-04" db="EMBL/GenBank/DDBJ databases">
        <title>Population genomics of picophytoplankton unveils novel chromosome hypervariability.</title>
        <authorList>
            <consortium name="DOE Joint Genome Institute"/>
            <person name="Blanc-Mathieu R."/>
            <person name="Krasovec M."/>
            <person name="Hebrard M."/>
            <person name="Yau S."/>
            <person name="Desgranges E."/>
            <person name="Martin J."/>
            <person name="Schackwitz W."/>
            <person name="Kuo A."/>
            <person name="Salin G."/>
            <person name="Donnadieu C."/>
            <person name="Desdevises Y."/>
            <person name="Sanchez-Ferandin S."/>
            <person name="Moreau H."/>
            <person name="Rivals E."/>
            <person name="Grigoriev I.V."/>
            <person name="Grimsley N."/>
            <person name="Eyre-Walker A."/>
            <person name="Piganeau G."/>
        </authorList>
    </citation>
    <scope>NUCLEOTIDE SEQUENCE [LARGE SCALE GENOMIC DNA]</scope>
    <source>
        <strain evidence="5">RCC 1115</strain>
    </source>
</reference>
<evidence type="ECO:0000256" key="1">
    <source>
        <dbReference type="ARBA" id="ARBA00004584"/>
    </source>
</evidence>
<gene>
    <name evidence="5" type="ORF">BE221DRAFT_142814</name>
</gene>
<keyword evidence="4" id="KW-0137">Centromere</keyword>
<protein>
    <submittedName>
        <fullName evidence="5">Uncharacterized protein</fullName>
    </submittedName>
</protein>
<name>A0A1Y5I4S8_OSTTA</name>
<dbReference type="Proteomes" id="UP000195557">
    <property type="component" value="Unassembled WGS sequence"/>
</dbReference>
<dbReference type="InterPro" id="IPR038273">
    <property type="entry name" value="Ndc80_sf"/>
</dbReference>
<evidence type="ECO:0000256" key="3">
    <source>
        <dbReference type="ARBA" id="ARBA00023054"/>
    </source>
</evidence>
<evidence type="ECO:0000256" key="2">
    <source>
        <dbReference type="ARBA" id="ARBA00022454"/>
    </source>
</evidence>
<keyword evidence="2" id="KW-0158">Chromosome</keyword>
<dbReference type="GO" id="GO:0000775">
    <property type="term" value="C:chromosome, centromeric region"/>
    <property type="evidence" value="ECO:0007669"/>
    <property type="project" value="UniProtKB-SubCell"/>
</dbReference>
<evidence type="ECO:0000313" key="5">
    <source>
        <dbReference type="EMBL" id="OUS42105.1"/>
    </source>
</evidence>
<proteinExistence type="predicted"/>